<feature type="compositionally biased region" description="Polar residues" evidence="13">
    <location>
        <begin position="602"/>
        <end position="612"/>
    </location>
</feature>
<dbReference type="SUPFAM" id="SSF111126">
    <property type="entry name" value="Ligand-binding domain in the NO signalling and Golgi transport"/>
    <property type="match status" value="1"/>
</dbReference>
<dbReference type="EMBL" id="CAJNOJ010000128">
    <property type="protein sequence ID" value="CAF1166743.1"/>
    <property type="molecule type" value="Genomic_DNA"/>
</dbReference>
<dbReference type="InterPro" id="IPR016696">
    <property type="entry name" value="TRAPP-I_su5"/>
</dbReference>
<evidence type="ECO:0000256" key="3">
    <source>
        <dbReference type="ARBA" id="ARBA00006218"/>
    </source>
</evidence>
<keyword evidence="5" id="KW-0813">Transport</keyword>
<evidence type="ECO:0000256" key="7">
    <source>
        <dbReference type="ARBA" id="ARBA00022892"/>
    </source>
</evidence>
<dbReference type="GO" id="GO:1990072">
    <property type="term" value="C:TRAPPIII protein complex"/>
    <property type="evidence" value="ECO:0007669"/>
    <property type="project" value="TreeGrafter"/>
</dbReference>
<accession>A0A814U3Q2</accession>
<comment type="similarity">
    <text evidence="3">Belongs to the TRAPP small subunits family. BET3 subfamily.</text>
</comment>
<dbReference type="Pfam" id="PF04051">
    <property type="entry name" value="TRAPP"/>
    <property type="match status" value="1"/>
</dbReference>
<dbReference type="Pfam" id="PF05920">
    <property type="entry name" value="Homeobox_KN"/>
    <property type="match status" value="1"/>
</dbReference>
<feature type="domain" description="Homeobox" evidence="14">
    <location>
        <begin position="630"/>
        <end position="693"/>
    </location>
</feature>
<dbReference type="CDD" id="cd14943">
    <property type="entry name" value="TRAPPC5_Trs31"/>
    <property type="match status" value="1"/>
</dbReference>
<dbReference type="Pfam" id="PF16493">
    <property type="entry name" value="Meis_PKNOX_N"/>
    <property type="match status" value="1"/>
</dbReference>
<protein>
    <recommendedName>
        <fullName evidence="14">Homeobox domain-containing protein</fullName>
    </recommendedName>
</protein>
<dbReference type="FunFam" id="1.10.10.60:FF:000004">
    <property type="entry name" value="Meis2 homeobox isoform 2c"/>
    <property type="match status" value="1"/>
</dbReference>
<dbReference type="PROSITE" id="PS50071">
    <property type="entry name" value="HOMEOBOX_2"/>
    <property type="match status" value="1"/>
</dbReference>
<dbReference type="InterPro" id="IPR001356">
    <property type="entry name" value="HD"/>
</dbReference>
<keyword evidence="6" id="KW-0256">Endoplasmic reticulum</keyword>
<keyword evidence="9 12" id="KW-0238">DNA-binding</keyword>
<gene>
    <name evidence="15" type="ORF">EDS130_LOCUS23459</name>
</gene>
<comment type="caution">
    <text evidence="15">The sequence shown here is derived from an EMBL/GenBank/DDBJ whole genome shotgun (WGS) entry which is preliminary data.</text>
</comment>
<dbReference type="PANTHER" id="PTHR20902:SF0">
    <property type="entry name" value="TRAFFICKING PROTEIN PARTICLE COMPLEX SUBUNIT 5"/>
    <property type="match status" value="1"/>
</dbReference>
<feature type="compositionally biased region" description="Polar residues" evidence="13">
    <location>
        <begin position="243"/>
        <end position="252"/>
    </location>
</feature>
<dbReference type="GO" id="GO:1990071">
    <property type="term" value="C:TRAPPII protein complex"/>
    <property type="evidence" value="ECO:0007669"/>
    <property type="project" value="TreeGrafter"/>
</dbReference>
<reference evidence="15" key="1">
    <citation type="submission" date="2021-02" db="EMBL/GenBank/DDBJ databases">
        <authorList>
            <person name="Nowell W R."/>
        </authorList>
    </citation>
    <scope>NUCLEOTIDE SEQUENCE</scope>
</reference>
<feature type="DNA-binding region" description="Homeobox" evidence="12">
    <location>
        <begin position="632"/>
        <end position="694"/>
    </location>
</feature>
<dbReference type="GO" id="GO:0005634">
    <property type="term" value="C:nucleus"/>
    <property type="evidence" value="ECO:0007669"/>
    <property type="project" value="UniProtKB-SubCell"/>
</dbReference>
<evidence type="ECO:0000256" key="6">
    <source>
        <dbReference type="ARBA" id="ARBA00022824"/>
    </source>
</evidence>
<keyword evidence="8" id="KW-0333">Golgi apparatus</keyword>
<dbReference type="GO" id="GO:0003677">
    <property type="term" value="F:DNA binding"/>
    <property type="evidence" value="ECO:0007669"/>
    <property type="project" value="UniProtKB-UniRule"/>
</dbReference>
<keyword evidence="7" id="KW-0931">ER-Golgi transport</keyword>
<organism evidence="15 16">
    <name type="scientific">Adineta ricciae</name>
    <name type="common">Rotifer</name>
    <dbReference type="NCBI Taxonomy" id="249248"/>
    <lineage>
        <taxon>Eukaryota</taxon>
        <taxon>Metazoa</taxon>
        <taxon>Spiralia</taxon>
        <taxon>Gnathifera</taxon>
        <taxon>Rotifera</taxon>
        <taxon>Eurotatoria</taxon>
        <taxon>Bdelloidea</taxon>
        <taxon>Adinetida</taxon>
        <taxon>Adinetidae</taxon>
        <taxon>Adineta</taxon>
    </lineage>
</organism>
<dbReference type="OrthoDB" id="10056939at2759"/>
<dbReference type="InterPro" id="IPR024096">
    <property type="entry name" value="NO_sig/Golgi_transp_ligand-bd"/>
</dbReference>
<dbReference type="GO" id="GO:0006888">
    <property type="term" value="P:endoplasmic reticulum to Golgi vesicle-mediated transport"/>
    <property type="evidence" value="ECO:0007669"/>
    <property type="project" value="TreeGrafter"/>
</dbReference>
<dbReference type="InterPro" id="IPR007194">
    <property type="entry name" value="TRAPP_component"/>
</dbReference>
<feature type="compositionally biased region" description="Polar residues" evidence="13">
    <location>
        <begin position="455"/>
        <end position="485"/>
    </location>
</feature>
<dbReference type="InterPro" id="IPR032453">
    <property type="entry name" value="PKNOX/Meis_N"/>
</dbReference>
<dbReference type="SUPFAM" id="SSF46689">
    <property type="entry name" value="Homeodomain-like"/>
    <property type="match status" value="1"/>
</dbReference>
<evidence type="ECO:0000256" key="9">
    <source>
        <dbReference type="ARBA" id="ARBA00023125"/>
    </source>
</evidence>
<feature type="compositionally biased region" description="Low complexity" evidence="13">
    <location>
        <begin position="567"/>
        <end position="576"/>
    </location>
</feature>
<feature type="compositionally biased region" description="Polar residues" evidence="13">
    <location>
        <begin position="577"/>
        <end position="594"/>
    </location>
</feature>
<dbReference type="CDD" id="cd00086">
    <property type="entry name" value="homeodomain"/>
    <property type="match status" value="1"/>
</dbReference>
<comment type="subcellular location">
    <subcellularLocation>
        <location evidence="2">Endoplasmic reticulum</location>
    </subcellularLocation>
    <subcellularLocation>
        <location evidence="1">Golgi apparatus</location>
        <location evidence="1">cis-Golgi network</location>
    </subcellularLocation>
    <subcellularLocation>
        <location evidence="12">Nucleus</location>
    </subcellularLocation>
</comment>
<feature type="compositionally biased region" description="Low complexity" evidence="13">
    <location>
        <begin position="441"/>
        <end position="454"/>
    </location>
</feature>
<dbReference type="GO" id="GO:0005783">
    <property type="term" value="C:endoplasmic reticulum"/>
    <property type="evidence" value="ECO:0007669"/>
    <property type="project" value="UniProtKB-SubCell"/>
</dbReference>
<keyword evidence="10 12" id="KW-0371">Homeobox</keyword>
<dbReference type="InterPro" id="IPR009057">
    <property type="entry name" value="Homeodomain-like_sf"/>
</dbReference>
<sequence>MSSTSARIRSTTLDRSLQKTKGDVNLSTFALLFSEMVQYSHNRADSIQDLQNKLADFGKHVGVRILDLFFLRNGKDKREVRLTPMLVFIQKTFWKFLFNREADHLEQHAQEAKIYYIIERECLVNKFISVPKDKGTLNCASFVAGIVEGILCTSGFTCKVHALQGPRGTTYVIDFAQSVMDRESRLDANVSITCYDSTTETCLRLTDKSMAAQRLLTDTNGPYYSSGSGNFPATNGPDGSANLYPSSFNNETSPPSVPVPHHLSNVLGPVTDSSATTNHANSVNADNQLKQQKDMIYSHPLFPLLALIFEKCELATCTPRDLGGSGDICSSESFNDDVAEFTKQLQKDPNYISTNPELDNVMIQSIQVLRFHLLELEKVHELCDNFTHRYITCLKGKLPMDLVIDERDSNVSSSKSGDDDDQDDDQSSPQPPHGQPPHPPTSSSRSSSYNQHSPDGSTTPSNYNLPHQPKSLRSSSMTTASQLTPLVSPHHFGHPAHHHHHHHHQPPLPPPSHFQQQLPPPPSAHPSYSNHLLGPPHPSLLNHLSQPPQHFHPQSAHHSMHNDDTQSTHSSSDTNTPNASQPSMTNLNNPTNSYHLLHDNNSETGDNFDNSVGSGGDNTGGEDDLDDNAKKRQKKRGIFPKVATNIMRAWLFQHLTHPYPSEEQKKQLAQDTGLTILQVNNWFINARRRIVQPMIDQSNRAGKLNVNGSEDLRGSNLSYVPTLVCMPPPPSPHSTMTKRRVNTKRNRELAQDPRKSHRRPTTIPTEFTDCFGPYSPDAAAAAAMHYQFGNGGGGGGYPAAPHDIFGSYAQMSQFRSPMMVMYPGGYPVASSPNSMMDPMSHHHHQQQESSAVTSGAA</sequence>
<feature type="compositionally biased region" description="Basic residues" evidence="13">
    <location>
        <begin position="491"/>
        <end position="505"/>
    </location>
</feature>
<evidence type="ECO:0000256" key="10">
    <source>
        <dbReference type="ARBA" id="ARBA00023155"/>
    </source>
</evidence>
<feature type="compositionally biased region" description="Basic and acidic residues" evidence="13">
    <location>
        <begin position="745"/>
        <end position="754"/>
    </location>
</feature>
<dbReference type="GO" id="GO:0006355">
    <property type="term" value="P:regulation of DNA-templated transcription"/>
    <property type="evidence" value="ECO:0007669"/>
    <property type="project" value="InterPro"/>
</dbReference>
<name>A0A814U3Q2_ADIRI</name>
<feature type="region of interest" description="Disordered" evidence="13">
    <location>
        <begin position="832"/>
        <end position="857"/>
    </location>
</feature>
<dbReference type="PANTHER" id="PTHR20902">
    <property type="entry name" value="41-2 PROTEIN ANTIGEN-RELATED"/>
    <property type="match status" value="1"/>
</dbReference>
<evidence type="ECO:0000256" key="2">
    <source>
        <dbReference type="ARBA" id="ARBA00004240"/>
    </source>
</evidence>
<feature type="region of interest" description="Disordered" evidence="13">
    <location>
        <begin position="408"/>
        <end position="637"/>
    </location>
</feature>
<evidence type="ECO:0000256" key="13">
    <source>
        <dbReference type="SAM" id="MobiDB-lite"/>
    </source>
</evidence>
<feature type="compositionally biased region" description="Polar residues" evidence="13">
    <location>
        <begin position="848"/>
        <end position="857"/>
    </location>
</feature>
<evidence type="ECO:0000313" key="15">
    <source>
        <dbReference type="EMBL" id="CAF1166743.1"/>
    </source>
</evidence>
<comment type="similarity">
    <text evidence="4">Belongs to the TALE/MEIS homeobox family.</text>
</comment>
<dbReference type="Gene3D" id="1.10.10.60">
    <property type="entry name" value="Homeodomain-like"/>
    <property type="match status" value="1"/>
</dbReference>
<feature type="region of interest" description="Disordered" evidence="13">
    <location>
        <begin position="227"/>
        <end position="256"/>
    </location>
</feature>
<evidence type="ECO:0000256" key="1">
    <source>
        <dbReference type="ARBA" id="ARBA00004222"/>
    </source>
</evidence>
<dbReference type="Gene3D" id="3.30.1380.20">
    <property type="entry name" value="Trafficking protein particle complex subunit 3"/>
    <property type="match status" value="1"/>
</dbReference>
<feature type="compositionally biased region" description="Pro residues" evidence="13">
    <location>
        <begin position="429"/>
        <end position="440"/>
    </location>
</feature>
<keyword evidence="11 12" id="KW-0539">Nucleus</keyword>
<evidence type="ECO:0000256" key="4">
    <source>
        <dbReference type="ARBA" id="ARBA00009661"/>
    </source>
</evidence>
<dbReference type="GO" id="GO:1990070">
    <property type="term" value="C:TRAPPI protein complex"/>
    <property type="evidence" value="ECO:0007669"/>
    <property type="project" value="TreeGrafter"/>
</dbReference>
<evidence type="ECO:0000256" key="11">
    <source>
        <dbReference type="ARBA" id="ARBA00023242"/>
    </source>
</evidence>
<dbReference type="Proteomes" id="UP000663852">
    <property type="component" value="Unassembled WGS sequence"/>
</dbReference>
<dbReference type="SMART" id="SM00389">
    <property type="entry name" value="HOX"/>
    <property type="match status" value="1"/>
</dbReference>
<dbReference type="AlphaFoldDB" id="A0A814U3Q2"/>
<dbReference type="InterPro" id="IPR008422">
    <property type="entry name" value="KN_HD"/>
</dbReference>
<evidence type="ECO:0000259" key="14">
    <source>
        <dbReference type="PROSITE" id="PS50071"/>
    </source>
</evidence>
<evidence type="ECO:0000256" key="5">
    <source>
        <dbReference type="ARBA" id="ARBA00022448"/>
    </source>
</evidence>
<evidence type="ECO:0000256" key="12">
    <source>
        <dbReference type="PROSITE-ProRule" id="PRU00108"/>
    </source>
</evidence>
<feature type="region of interest" description="Disordered" evidence="13">
    <location>
        <begin position="726"/>
        <end position="769"/>
    </location>
</feature>
<feature type="compositionally biased region" description="Pro residues" evidence="13">
    <location>
        <begin position="506"/>
        <end position="524"/>
    </location>
</feature>
<proteinExistence type="inferred from homology"/>
<evidence type="ECO:0000313" key="16">
    <source>
        <dbReference type="Proteomes" id="UP000663852"/>
    </source>
</evidence>
<evidence type="ECO:0000256" key="8">
    <source>
        <dbReference type="ARBA" id="ARBA00023034"/>
    </source>
</evidence>